<dbReference type="AlphaFoldDB" id="A0A1H9DKK6"/>
<dbReference type="RefSeq" id="WP_091469464.1">
    <property type="nucleotide sequence ID" value="NZ_FOEI01000007.1"/>
</dbReference>
<sequence length="69" mass="7547">MMKSKKQIRKFNFEKFEVAKLEILKTIYGGTGVNGDTATNDRPGNSSQPCVISRNSNPPCKPIDTSISG</sequence>
<evidence type="ECO:0000313" key="3">
    <source>
        <dbReference type="Proteomes" id="UP000198648"/>
    </source>
</evidence>
<dbReference type="Proteomes" id="UP000198648">
    <property type="component" value="Unassembled WGS sequence"/>
</dbReference>
<accession>A0A1H9DKK6</accession>
<dbReference type="EMBL" id="FOEI01000007">
    <property type="protein sequence ID" value="SEQ13837.1"/>
    <property type="molecule type" value="Genomic_DNA"/>
</dbReference>
<evidence type="ECO:0000256" key="1">
    <source>
        <dbReference type="SAM" id="MobiDB-lite"/>
    </source>
</evidence>
<name>A0A1H9DKK6_9FLAO</name>
<proteinExistence type="predicted"/>
<protein>
    <submittedName>
        <fullName evidence="2">Uncharacterized protein</fullName>
    </submittedName>
</protein>
<dbReference type="STRING" id="1299341.SAMN05444005_10789"/>
<keyword evidence="3" id="KW-1185">Reference proteome</keyword>
<evidence type="ECO:0000313" key="2">
    <source>
        <dbReference type="EMBL" id="SEQ13837.1"/>
    </source>
</evidence>
<gene>
    <name evidence="2" type="ORF">SAMN05444005_10789</name>
</gene>
<feature type="region of interest" description="Disordered" evidence="1">
    <location>
        <begin position="30"/>
        <end position="69"/>
    </location>
</feature>
<reference evidence="2 3" key="1">
    <citation type="submission" date="2016-10" db="EMBL/GenBank/DDBJ databases">
        <authorList>
            <person name="de Groot N.N."/>
        </authorList>
    </citation>
    <scope>NUCLEOTIDE SEQUENCE [LARGE SCALE GENOMIC DNA]</scope>
    <source>
        <strain evidence="2 3">DSM 27078</strain>
    </source>
</reference>
<organism evidence="2 3">
    <name type="scientific">Flavobacterium urocaniciphilum</name>
    <dbReference type="NCBI Taxonomy" id="1299341"/>
    <lineage>
        <taxon>Bacteria</taxon>
        <taxon>Pseudomonadati</taxon>
        <taxon>Bacteroidota</taxon>
        <taxon>Flavobacteriia</taxon>
        <taxon>Flavobacteriales</taxon>
        <taxon>Flavobacteriaceae</taxon>
        <taxon>Flavobacterium</taxon>
    </lineage>
</organism>
<feature type="compositionally biased region" description="Polar residues" evidence="1">
    <location>
        <begin position="34"/>
        <end position="58"/>
    </location>
</feature>